<feature type="non-terminal residue" evidence="1">
    <location>
        <position position="68"/>
    </location>
</feature>
<name>A0A699UX12_TANCI</name>
<sequence>EIEFLPFQGEDSDFKDSIDQSVLTHLDDLFVDLTPEMFIEEQPPDYSFPLRFDVYPDDFLEIEFDATF</sequence>
<dbReference type="AlphaFoldDB" id="A0A699UX12"/>
<reference evidence="1" key="1">
    <citation type="journal article" date="2019" name="Sci. Rep.">
        <title>Draft genome of Tanacetum cinerariifolium, the natural source of mosquito coil.</title>
        <authorList>
            <person name="Yamashiro T."/>
            <person name="Shiraishi A."/>
            <person name="Satake H."/>
            <person name="Nakayama K."/>
        </authorList>
    </citation>
    <scope>NUCLEOTIDE SEQUENCE</scope>
</reference>
<evidence type="ECO:0000313" key="1">
    <source>
        <dbReference type="EMBL" id="GFD27217.1"/>
    </source>
</evidence>
<comment type="caution">
    <text evidence="1">The sequence shown here is derived from an EMBL/GenBank/DDBJ whole genome shotgun (WGS) entry which is preliminary data.</text>
</comment>
<accession>A0A699UX12</accession>
<organism evidence="1">
    <name type="scientific">Tanacetum cinerariifolium</name>
    <name type="common">Dalmatian daisy</name>
    <name type="synonym">Chrysanthemum cinerariifolium</name>
    <dbReference type="NCBI Taxonomy" id="118510"/>
    <lineage>
        <taxon>Eukaryota</taxon>
        <taxon>Viridiplantae</taxon>
        <taxon>Streptophyta</taxon>
        <taxon>Embryophyta</taxon>
        <taxon>Tracheophyta</taxon>
        <taxon>Spermatophyta</taxon>
        <taxon>Magnoliopsida</taxon>
        <taxon>eudicotyledons</taxon>
        <taxon>Gunneridae</taxon>
        <taxon>Pentapetalae</taxon>
        <taxon>asterids</taxon>
        <taxon>campanulids</taxon>
        <taxon>Asterales</taxon>
        <taxon>Asteraceae</taxon>
        <taxon>Asteroideae</taxon>
        <taxon>Anthemideae</taxon>
        <taxon>Anthemidinae</taxon>
        <taxon>Tanacetum</taxon>
    </lineage>
</organism>
<gene>
    <name evidence="1" type="ORF">Tci_899186</name>
</gene>
<feature type="non-terminal residue" evidence="1">
    <location>
        <position position="1"/>
    </location>
</feature>
<proteinExistence type="predicted"/>
<dbReference type="EMBL" id="BKCJ011375275">
    <property type="protein sequence ID" value="GFD27217.1"/>
    <property type="molecule type" value="Genomic_DNA"/>
</dbReference>
<evidence type="ECO:0008006" key="2">
    <source>
        <dbReference type="Google" id="ProtNLM"/>
    </source>
</evidence>
<protein>
    <recommendedName>
        <fullName evidence="2">Reverse transcriptase domain-containing protein</fullName>
    </recommendedName>
</protein>